<dbReference type="Gene3D" id="3.40.630.30">
    <property type="match status" value="1"/>
</dbReference>
<keyword evidence="3" id="KW-1185">Reference proteome</keyword>
<comment type="caution">
    <text evidence="2">The sequence shown here is derived from an EMBL/GenBank/DDBJ whole genome shotgun (WGS) entry which is preliminary data.</text>
</comment>
<sequence>MILDMQPLENPGVSTVRITPTADLRPDERTAVRALLDLAFDGHFDDHDWEHALGGLHLIVTRDGAPVAHGAVVQRRFLHDGRSWRCGYVEAVAVHPRWRGQGLATAVMTEAERLIDGGYDFGALSASDDGRGLYLARGWLPWKGPTAVLAPGGVTRTPDDDDSTLVRPAPGLVLTGTLTCDWREGDVW</sequence>
<keyword evidence="2" id="KW-0808">Transferase</keyword>
<evidence type="ECO:0000313" key="2">
    <source>
        <dbReference type="EMBL" id="PRX20864.1"/>
    </source>
</evidence>
<dbReference type="InterPro" id="IPR000182">
    <property type="entry name" value="GNAT_dom"/>
</dbReference>
<evidence type="ECO:0000259" key="1">
    <source>
        <dbReference type="PROSITE" id="PS51186"/>
    </source>
</evidence>
<dbReference type="CDD" id="cd04301">
    <property type="entry name" value="NAT_SF"/>
    <property type="match status" value="1"/>
</dbReference>
<dbReference type="InterPro" id="IPR016181">
    <property type="entry name" value="Acyl_CoA_acyltransferase"/>
</dbReference>
<dbReference type="AlphaFoldDB" id="A0A2T0KC94"/>
<reference evidence="2 3" key="1">
    <citation type="submission" date="2018-03" db="EMBL/GenBank/DDBJ databases">
        <title>Genomic Encyclopedia of Archaeal and Bacterial Type Strains, Phase II (KMG-II): from individual species to whole genera.</title>
        <authorList>
            <person name="Goeker M."/>
        </authorList>
    </citation>
    <scope>NUCLEOTIDE SEQUENCE [LARGE SCALE GENOMIC DNA]</scope>
    <source>
        <strain evidence="2 3">DSM 43146</strain>
    </source>
</reference>
<feature type="domain" description="N-acetyltransferase" evidence="1">
    <location>
        <begin position="19"/>
        <end position="179"/>
    </location>
</feature>
<dbReference type="PROSITE" id="PS51186">
    <property type="entry name" value="GNAT"/>
    <property type="match status" value="1"/>
</dbReference>
<dbReference type="GO" id="GO:0016747">
    <property type="term" value="F:acyltransferase activity, transferring groups other than amino-acyl groups"/>
    <property type="evidence" value="ECO:0007669"/>
    <property type="project" value="InterPro"/>
</dbReference>
<accession>A0A2T0KC94</accession>
<name>A0A2T0KC94_9ACTN</name>
<dbReference type="OrthoDB" id="70281at2"/>
<dbReference type="Pfam" id="PF00583">
    <property type="entry name" value="Acetyltransf_1"/>
    <property type="match status" value="1"/>
</dbReference>
<dbReference type="EMBL" id="PVMZ01000007">
    <property type="protein sequence ID" value="PRX20864.1"/>
    <property type="molecule type" value="Genomic_DNA"/>
</dbReference>
<evidence type="ECO:0000313" key="3">
    <source>
        <dbReference type="Proteomes" id="UP000239415"/>
    </source>
</evidence>
<gene>
    <name evidence="2" type="ORF">CLV67_107141</name>
</gene>
<protein>
    <submittedName>
        <fullName evidence="2">Aminoglycoside 2'-N-acetyltransferase I</fullName>
    </submittedName>
</protein>
<dbReference type="SUPFAM" id="SSF55729">
    <property type="entry name" value="Acyl-CoA N-acyltransferases (Nat)"/>
    <property type="match status" value="1"/>
</dbReference>
<proteinExistence type="predicted"/>
<dbReference type="Proteomes" id="UP000239415">
    <property type="component" value="Unassembled WGS sequence"/>
</dbReference>
<organism evidence="2 3">
    <name type="scientific">Actinoplanes italicus</name>
    <dbReference type="NCBI Taxonomy" id="113567"/>
    <lineage>
        <taxon>Bacteria</taxon>
        <taxon>Bacillati</taxon>
        <taxon>Actinomycetota</taxon>
        <taxon>Actinomycetes</taxon>
        <taxon>Micromonosporales</taxon>
        <taxon>Micromonosporaceae</taxon>
        <taxon>Actinoplanes</taxon>
    </lineage>
</organism>